<feature type="region of interest" description="Disordered" evidence="1">
    <location>
        <begin position="102"/>
        <end position="163"/>
    </location>
</feature>
<sequence>MNSELQAIQKRVGVGVFLRGKHNGAFDKSCTFYPISRTVQCFACSYTRHVKSWKLSAISNWKRAKTCLAYNNWRDLPHLGSLTSGRIGETDSMSTLTFPSFGGAKDSDKDGEKKPTLTFPSFGSTTSTDSSTGGGLKFSFGALPKSSTEGADEKGDEEGEYVPPKAEVVETEEAGATFSSKCSVFKLVDKQYTKMGVGMLHLKEIDGKKSVLVRAATAIGTVWVNALMNKTMKVAKADEKGEKLRLTCPASEKEISTYVIRFPSVKEATKVREEIEEASK</sequence>
<dbReference type="Pfam" id="PF00638">
    <property type="entry name" value="Ran_BP1"/>
    <property type="match status" value="1"/>
</dbReference>
<dbReference type="OrthoDB" id="10062131at2759"/>
<dbReference type="AlphaFoldDB" id="A0A016V3Y6"/>
<evidence type="ECO:0000259" key="2">
    <source>
        <dbReference type="Pfam" id="PF00638"/>
    </source>
</evidence>
<dbReference type="InterPro" id="IPR011993">
    <property type="entry name" value="PH-like_dom_sf"/>
</dbReference>
<organism evidence="3 4">
    <name type="scientific">Ancylostoma ceylanicum</name>
    <dbReference type="NCBI Taxonomy" id="53326"/>
    <lineage>
        <taxon>Eukaryota</taxon>
        <taxon>Metazoa</taxon>
        <taxon>Ecdysozoa</taxon>
        <taxon>Nematoda</taxon>
        <taxon>Chromadorea</taxon>
        <taxon>Rhabditida</taxon>
        <taxon>Rhabditina</taxon>
        <taxon>Rhabditomorpha</taxon>
        <taxon>Strongyloidea</taxon>
        <taxon>Ancylostomatidae</taxon>
        <taxon>Ancylostomatinae</taxon>
        <taxon>Ancylostoma</taxon>
    </lineage>
</organism>
<dbReference type="InterPro" id="IPR045255">
    <property type="entry name" value="RanBP1-like"/>
</dbReference>
<evidence type="ECO:0000256" key="1">
    <source>
        <dbReference type="SAM" id="MobiDB-lite"/>
    </source>
</evidence>
<evidence type="ECO:0000313" key="3">
    <source>
        <dbReference type="EMBL" id="EYC22389.1"/>
    </source>
</evidence>
<accession>A0A016V3Y6</accession>
<dbReference type="InterPro" id="IPR000156">
    <property type="entry name" value="Ran_bind_dom"/>
</dbReference>
<dbReference type="GO" id="GO:0006606">
    <property type="term" value="P:protein import into nucleus"/>
    <property type="evidence" value="ECO:0007669"/>
    <property type="project" value="TreeGrafter"/>
</dbReference>
<comment type="caution">
    <text evidence="3">The sequence shown here is derived from an EMBL/GenBank/DDBJ whole genome shotgun (WGS) entry which is preliminary data.</text>
</comment>
<dbReference type="PANTHER" id="PTHR23138:SF141">
    <property type="entry name" value="NUCLEAR PORE COMPLEX PROTEIN NUP50"/>
    <property type="match status" value="1"/>
</dbReference>
<dbReference type="Proteomes" id="UP000024635">
    <property type="component" value="Unassembled WGS sequence"/>
</dbReference>
<dbReference type="STRING" id="53326.A0A016V3Y6"/>
<feature type="domain" description="RanBD1" evidence="2">
    <location>
        <begin position="176"/>
        <end position="279"/>
    </location>
</feature>
<dbReference type="PANTHER" id="PTHR23138">
    <property type="entry name" value="RAN BINDING PROTEIN"/>
    <property type="match status" value="1"/>
</dbReference>
<evidence type="ECO:0000313" key="4">
    <source>
        <dbReference type="Proteomes" id="UP000024635"/>
    </source>
</evidence>
<dbReference type="EMBL" id="JARK01001353">
    <property type="protein sequence ID" value="EYC22389.1"/>
    <property type="molecule type" value="Genomic_DNA"/>
</dbReference>
<proteinExistence type="predicted"/>
<feature type="compositionally biased region" description="Basic and acidic residues" evidence="1">
    <location>
        <begin position="105"/>
        <end position="115"/>
    </location>
</feature>
<dbReference type="Gene3D" id="2.30.29.30">
    <property type="entry name" value="Pleckstrin-homology domain (PH domain)/Phosphotyrosine-binding domain (PTB)"/>
    <property type="match status" value="1"/>
</dbReference>
<dbReference type="SUPFAM" id="SSF50729">
    <property type="entry name" value="PH domain-like"/>
    <property type="match status" value="1"/>
</dbReference>
<gene>
    <name evidence="3" type="primary">Acey_s0017.g3322</name>
    <name evidence="3" type="ORF">Y032_0017g3322</name>
</gene>
<name>A0A016V3Y6_9BILA</name>
<keyword evidence="4" id="KW-1185">Reference proteome</keyword>
<feature type="compositionally biased region" description="Low complexity" evidence="1">
    <location>
        <begin position="116"/>
        <end position="131"/>
    </location>
</feature>
<reference evidence="4" key="1">
    <citation type="journal article" date="2015" name="Nat. Genet.">
        <title>The genome and transcriptome of the zoonotic hookworm Ancylostoma ceylanicum identify infection-specific gene families.</title>
        <authorList>
            <person name="Schwarz E.M."/>
            <person name="Hu Y."/>
            <person name="Antoshechkin I."/>
            <person name="Miller M.M."/>
            <person name="Sternberg P.W."/>
            <person name="Aroian R.V."/>
        </authorList>
    </citation>
    <scope>NUCLEOTIDE SEQUENCE</scope>
    <source>
        <strain evidence="4">HY135</strain>
    </source>
</reference>
<protein>
    <recommendedName>
        <fullName evidence="2">RanBD1 domain-containing protein</fullName>
    </recommendedName>
</protein>